<dbReference type="InterPro" id="IPR036938">
    <property type="entry name" value="PAP2/HPO_sf"/>
</dbReference>
<dbReference type="CDD" id="cd03392">
    <property type="entry name" value="PAP2_like_2"/>
    <property type="match status" value="1"/>
</dbReference>
<dbReference type="PANTHER" id="PTHR14969:SF13">
    <property type="entry name" value="AT30094P"/>
    <property type="match status" value="1"/>
</dbReference>
<dbReference type="InterPro" id="IPR000326">
    <property type="entry name" value="PAP2/HPO"/>
</dbReference>
<dbReference type="SUPFAM" id="SSF48317">
    <property type="entry name" value="Acid phosphatase/Vanadium-dependent haloperoxidase"/>
    <property type="match status" value="1"/>
</dbReference>
<gene>
    <name evidence="3" type="ORF">PAI11_06810</name>
</gene>
<organism evidence="3 4">
    <name type="scientific">Patulibacter medicamentivorans</name>
    <dbReference type="NCBI Taxonomy" id="1097667"/>
    <lineage>
        <taxon>Bacteria</taxon>
        <taxon>Bacillati</taxon>
        <taxon>Actinomycetota</taxon>
        <taxon>Thermoleophilia</taxon>
        <taxon>Solirubrobacterales</taxon>
        <taxon>Patulibacteraceae</taxon>
        <taxon>Patulibacter</taxon>
    </lineage>
</organism>
<keyword evidence="4" id="KW-1185">Reference proteome</keyword>
<evidence type="ECO:0000256" key="1">
    <source>
        <dbReference type="SAM" id="Phobius"/>
    </source>
</evidence>
<dbReference type="PANTHER" id="PTHR14969">
    <property type="entry name" value="SPHINGOSINE-1-PHOSPHATE PHOSPHOHYDROLASE"/>
    <property type="match status" value="1"/>
</dbReference>
<feature type="transmembrane region" description="Helical" evidence="1">
    <location>
        <begin position="167"/>
        <end position="188"/>
    </location>
</feature>
<dbReference type="Gene3D" id="1.20.144.10">
    <property type="entry name" value="Phosphatidic acid phosphatase type 2/haloperoxidase"/>
    <property type="match status" value="2"/>
</dbReference>
<evidence type="ECO:0000313" key="4">
    <source>
        <dbReference type="Proteomes" id="UP000005143"/>
    </source>
</evidence>
<dbReference type="RefSeq" id="WP_007570885.1">
    <property type="nucleotide sequence ID" value="NZ_AGUD01000024.1"/>
</dbReference>
<proteinExistence type="predicted"/>
<keyword evidence="1" id="KW-0812">Transmembrane</keyword>
<dbReference type="OrthoDB" id="5289372at2"/>
<dbReference type="EMBL" id="AGUD01000024">
    <property type="protein sequence ID" value="EHN12425.1"/>
    <property type="molecule type" value="Genomic_DNA"/>
</dbReference>
<feature type="transmembrane region" description="Helical" evidence="1">
    <location>
        <begin position="68"/>
        <end position="90"/>
    </location>
</feature>
<protein>
    <submittedName>
        <fullName evidence="3">Phosphoesterase PA-phosphatase related protein</fullName>
    </submittedName>
</protein>
<dbReference type="AlphaFoldDB" id="H0E1L9"/>
<keyword evidence="1" id="KW-1133">Transmembrane helix</keyword>
<feature type="transmembrane region" description="Helical" evidence="1">
    <location>
        <begin position="20"/>
        <end position="37"/>
    </location>
</feature>
<evidence type="ECO:0000259" key="2">
    <source>
        <dbReference type="SMART" id="SM00014"/>
    </source>
</evidence>
<name>H0E1L9_9ACTN</name>
<keyword evidence="1" id="KW-0472">Membrane</keyword>
<evidence type="ECO:0000313" key="3">
    <source>
        <dbReference type="EMBL" id="EHN12425.1"/>
    </source>
</evidence>
<feature type="transmembrane region" description="Helical" evidence="1">
    <location>
        <begin position="194"/>
        <end position="212"/>
    </location>
</feature>
<dbReference type="SMART" id="SM00014">
    <property type="entry name" value="acidPPc"/>
    <property type="match status" value="1"/>
</dbReference>
<dbReference type="Pfam" id="PF01569">
    <property type="entry name" value="PAP2"/>
    <property type="match status" value="1"/>
</dbReference>
<dbReference type="Proteomes" id="UP000005143">
    <property type="component" value="Unassembled WGS sequence"/>
</dbReference>
<feature type="transmembrane region" description="Helical" evidence="1">
    <location>
        <begin position="96"/>
        <end position="117"/>
    </location>
</feature>
<accession>H0E1L9</accession>
<comment type="caution">
    <text evidence="3">The sequence shown here is derived from an EMBL/GenBank/DDBJ whole genome shotgun (WGS) entry which is preliminary data.</text>
</comment>
<sequence>MSEPAPAPAPDRPTVPVGSAAIVAACLVVVVALGFVVRGHNAITDADADVVRWVAGWRPQWLISVAKAVTLLGDGRAVIALLVLLLGGLLATHRMAWRSALIAPLSLGLGAALVPALKNAVDRPRPPLSLHQVVESTSGYPSGHSLQAAAAWLALALLLRARGRQRAAIACVAIVVAVGCSRVVLGVHSPTDVLGGWCAGTAVGLAVVWCAGRRRPV</sequence>
<feature type="domain" description="Phosphatidic acid phosphatase type 2/haloperoxidase" evidence="2">
    <location>
        <begin position="99"/>
        <end position="208"/>
    </location>
</feature>
<reference evidence="3 4" key="1">
    <citation type="journal article" date="2013" name="Biodegradation">
        <title>Quantitative proteomic analysis of ibuprofen-degrading Patulibacter sp. strain I11.</title>
        <authorList>
            <person name="Almeida B."/>
            <person name="Kjeldal H."/>
            <person name="Lolas I."/>
            <person name="Knudsen A.D."/>
            <person name="Carvalho G."/>
            <person name="Nielsen K.L."/>
            <person name="Barreto Crespo M.T."/>
            <person name="Stensballe A."/>
            <person name="Nielsen J.L."/>
        </authorList>
    </citation>
    <scope>NUCLEOTIDE SEQUENCE [LARGE SCALE GENOMIC DNA]</scope>
    <source>
        <strain evidence="3 4">I11</strain>
    </source>
</reference>